<reference evidence="3 4" key="1">
    <citation type="submission" date="2017-08" db="EMBL/GenBank/DDBJ databases">
        <title>Draft Genome Sequence of Loktanella cinnabarina Strain XM1, Isolated from Coastal Surface Water.</title>
        <authorList>
            <person name="Ma R."/>
            <person name="Wang J."/>
            <person name="Wang Q."/>
            <person name="Ma Z."/>
            <person name="Li J."/>
            <person name="Chen L."/>
        </authorList>
    </citation>
    <scope>NUCLEOTIDE SEQUENCE [LARGE SCALE GENOMIC DNA]</scope>
    <source>
        <strain evidence="3 4">XM1</strain>
    </source>
</reference>
<gene>
    <name evidence="3" type="ORF">CJ301_08575</name>
</gene>
<dbReference type="GO" id="GO:0006310">
    <property type="term" value="P:DNA recombination"/>
    <property type="evidence" value="ECO:0007669"/>
    <property type="project" value="UniProtKB-KW"/>
</dbReference>
<protein>
    <submittedName>
        <fullName evidence="3">Integrase</fullName>
    </submittedName>
</protein>
<keyword evidence="1" id="KW-0233">DNA recombination</keyword>
<accession>A0A2G1MGZ8</accession>
<dbReference type="Gene3D" id="1.10.443.10">
    <property type="entry name" value="Intergrase catalytic core"/>
    <property type="match status" value="1"/>
</dbReference>
<organism evidence="3 4">
    <name type="scientific">Limimaricola cinnabarinus</name>
    <dbReference type="NCBI Taxonomy" id="1125964"/>
    <lineage>
        <taxon>Bacteria</taxon>
        <taxon>Pseudomonadati</taxon>
        <taxon>Pseudomonadota</taxon>
        <taxon>Alphaproteobacteria</taxon>
        <taxon>Rhodobacterales</taxon>
        <taxon>Paracoccaceae</taxon>
        <taxon>Limimaricola</taxon>
    </lineage>
</organism>
<dbReference type="EMBL" id="NQWH01000010">
    <property type="protein sequence ID" value="PHP28029.1"/>
    <property type="molecule type" value="Genomic_DNA"/>
</dbReference>
<proteinExistence type="predicted"/>
<dbReference type="RefSeq" id="WP_099276339.1">
    <property type="nucleotide sequence ID" value="NZ_KZ304956.1"/>
</dbReference>
<evidence type="ECO:0000313" key="4">
    <source>
        <dbReference type="Proteomes" id="UP000221860"/>
    </source>
</evidence>
<dbReference type="GO" id="GO:0015074">
    <property type="term" value="P:DNA integration"/>
    <property type="evidence" value="ECO:0007669"/>
    <property type="project" value="InterPro"/>
</dbReference>
<dbReference type="GO" id="GO:0003677">
    <property type="term" value="F:DNA binding"/>
    <property type="evidence" value="ECO:0007669"/>
    <property type="project" value="InterPro"/>
</dbReference>
<name>A0A2G1MGZ8_9RHOB</name>
<evidence type="ECO:0000256" key="1">
    <source>
        <dbReference type="ARBA" id="ARBA00023172"/>
    </source>
</evidence>
<dbReference type="Proteomes" id="UP000221860">
    <property type="component" value="Unassembled WGS sequence"/>
</dbReference>
<feature type="domain" description="Tyr recombinase" evidence="2">
    <location>
        <begin position="231"/>
        <end position="414"/>
    </location>
</feature>
<keyword evidence="4" id="KW-1185">Reference proteome</keyword>
<dbReference type="OrthoDB" id="7222937at2"/>
<dbReference type="InterPro" id="IPR011010">
    <property type="entry name" value="DNA_brk_join_enz"/>
</dbReference>
<dbReference type="InterPro" id="IPR013762">
    <property type="entry name" value="Integrase-like_cat_sf"/>
</dbReference>
<dbReference type="PROSITE" id="PS51898">
    <property type="entry name" value="TYR_RECOMBINASE"/>
    <property type="match status" value="1"/>
</dbReference>
<dbReference type="InterPro" id="IPR002104">
    <property type="entry name" value="Integrase_catalytic"/>
</dbReference>
<sequence>MIYLRGTTWFMRRRRPKRYAAVDPREILNISLATDSESVAREKESAVWGELVEGWEAKLAGRDGDAEARYQAARDLAQQRGFRFRRIEEVAKMPTSEILDRVEAISEVKGEPDAMEAAALLGTVRPPALTISRALEAYWTLARDKTLGKSTDQLRRWRNPHIKAIRNLIGVVGDVELERLTPDDMQDFRDWWIDKVEEGDVIPASANKDFTYVGAVLRLVAARKRLGFVPPTPEPIKAGRQNTRLPFSVDWIRDKIIPGLGGLNSEARAIVLVMVNTGMRPSEIANLGGDRIQLEGNIPHVQVRPVGRQLKNDVSERDVPLVGVSLEAMRGCPEGFPRYLDKAGLSATVNKYLRENGLSETPRHTLYGLRHSVEDRLLIAGVDERVRRDILGHSLNRQRYGDGGGLPMKLDALQRIAL</sequence>
<dbReference type="SUPFAM" id="SSF56349">
    <property type="entry name" value="DNA breaking-rejoining enzymes"/>
    <property type="match status" value="1"/>
</dbReference>
<evidence type="ECO:0000313" key="3">
    <source>
        <dbReference type="EMBL" id="PHP28029.1"/>
    </source>
</evidence>
<dbReference type="AlphaFoldDB" id="A0A2G1MGZ8"/>
<evidence type="ECO:0000259" key="2">
    <source>
        <dbReference type="PROSITE" id="PS51898"/>
    </source>
</evidence>
<comment type="caution">
    <text evidence="3">The sequence shown here is derived from an EMBL/GenBank/DDBJ whole genome shotgun (WGS) entry which is preliminary data.</text>
</comment>